<gene>
    <name evidence="1" type="ORF">M9Y10_000489</name>
</gene>
<dbReference type="InterPro" id="IPR002110">
    <property type="entry name" value="Ankyrin_rpt"/>
</dbReference>
<accession>A0ABR2L4E4</accession>
<reference evidence="1 2" key="1">
    <citation type="submission" date="2024-04" db="EMBL/GenBank/DDBJ databases">
        <title>Tritrichomonas musculus Genome.</title>
        <authorList>
            <person name="Alves-Ferreira E."/>
            <person name="Grigg M."/>
            <person name="Lorenzi H."/>
            <person name="Galac M."/>
        </authorList>
    </citation>
    <scope>NUCLEOTIDE SEQUENCE [LARGE SCALE GENOMIC DNA]</scope>
    <source>
        <strain evidence="1 2">EAF2021</strain>
    </source>
</reference>
<keyword evidence="2" id="KW-1185">Reference proteome</keyword>
<dbReference type="Proteomes" id="UP001470230">
    <property type="component" value="Unassembled WGS sequence"/>
</dbReference>
<dbReference type="PANTHER" id="PTHR24159:SF5">
    <property type="entry name" value="ANK_REP_REGION DOMAIN-CONTAINING PROTEIN"/>
    <property type="match status" value="1"/>
</dbReference>
<comment type="caution">
    <text evidence="1">The sequence shown here is derived from an EMBL/GenBank/DDBJ whole genome shotgun (WGS) entry which is preliminary data.</text>
</comment>
<dbReference type="SUPFAM" id="SSF48403">
    <property type="entry name" value="Ankyrin repeat"/>
    <property type="match status" value="1"/>
</dbReference>
<sequence>MEDLFYDTEKIDQFIQIQSNLLDLAPNSSEEELDNLIKRIPPNYLNQKYDLMTICQLFIYYSRNNIHNIKGNTIKLLEKIMKQIKLYLSDESTFFWNISSGLFYLKLWFYEENLISIEEIIGYCRIKNHFAAREYFFPEIIEKEPETFESDFKPILQTTFSEQYINNFKELRKKYFNWLRNSCDYHDPSYLEIEKNQLRLAIKTDDIDSFQRILSGSNISIDSTICESLIENHIRDSKEVSLIEYAIEFNSIKIVKYLVMNDVKLTDRTIFNAIVKRNNDVIHIIESRKRTDFFKESFFCSISTWNHDVLEYTLENGKLNIFENEQNNGDLNIIIRNTFSSFNFHFFKEYLLPFFRKDQSFVKDSLYAIILNTFFDFSCFFLNPFLKLPGIDINFCSFSPEDKQPLLVKAVKMQNARAIEIILSNPSIDINSKGGANFNAFQFACAGQINMKIIKMLCNHTKFEIDWSEKTYKLTGFQFSMIKGHSYATEYLINRYPHLVDDKCFQIFEYCIINHSIKSMKIVLKHYLEKNKDITRDNVLDKFEYYASYIQGYKDDDFDTFTKVLDELQK</sequence>
<dbReference type="Gene3D" id="1.25.40.20">
    <property type="entry name" value="Ankyrin repeat-containing domain"/>
    <property type="match status" value="1"/>
</dbReference>
<evidence type="ECO:0008006" key="3">
    <source>
        <dbReference type="Google" id="ProtNLM"/>
    </source>
</evidence>
<organism evidence="1 2">
    <name type="scientific">Tritrichomonas musculus</name>
    <dbReference type="NCBI Taxonomy" id="1915356"/>
    <lineage>
        <taxon>Eukaryota</taxon>
        <taxon>Metamonada</taxon>
        <taxon>Parabasalia</taxon>
        <taxon>Tritrichomonadida</taxon>
        <taxon>Tritrichomonadidae</taxon>
        <taxon>Tritrichomonas</taxon>
    </lineage>
</organism>
<evidence type="ECO:0000313" key="1">
    <source>
        <dbReference type="EMBL" id="KAK8898213.1"/>
    </source>
</evidence>
<dbReference type="EMBL" id="JAPFFF010000001">
    <property type="protein sequence ID" value="KAK8898213.1"/>
    <property type="molecule type" value="Genomic_DNA"/>
</dbReference>
<dbReference type="InterPro" id="IPR036770">
    <property type="entry name" value="Ankyrin_rpt-contain_sf"/>
</dbReference>
<evidence type="ECO:0000313" key="2">
    <source>
        <dbReference type="Proteomes" id="UP001470230"/>
    </source>
</evidence>
<dbReference type="SMART" id="SM00248">
    <property type="entry name" value="ANK"/>
    <property type="match status" value="4"/>
</dbReference>
<name>A0ABR2L4E4_9EUKA</name>
<protein>
    <recommendedName>
        <fullName evidence="3">DUF3447 domain-containing protein</fullName>
    </recommendedName>
</protein>
<dbReference type="PANTHER" id="PTHR24159">
    <property type="match status" value="1"/>
</dbReference>
<proteinExistence type="predicted"/>